<evidence type="ECO:0000313" key="5">
    <source>
        <dbReference type="Proteomes" id="UP000195953"/>
    </source>
</evidence>
<evidence type="ECO:0000313" key="3">
    <source>
        <dbReference type="EMBL" id="SMR05082.1"/>
    </source>
</evidence>
<feature type="signal peptide" evidence="1">
    <location>
        <begin position="1"/>
        <end position="24"/>
    </location>
</feature>
<dbReference type="Proteomes" id="UP000195953">
    <property type="component" value="Chromosome 1"/>
</dbReference>
<evidence type="ECO:0000313" key="4">
    <source>
        <dbReference type="Proteomes" id="UP000195877"/>
    </source>
</evidence>
<dbReference type="Proteomes" id="UP000195877">
    <property type="component" value="Chromosome 1"/>
</dbReference>
<sequence length="62" mass="6636">MQLRWTLLALAASLLCVPSASGFAEFGSEGMGVFSTPANEARATLRPELLLRKPSLGRTDKT</sequence>
<evidence type="ECO:0000256" key="1">
    <source>
        <dbReference type="SAM" id="SignalP"/>
    </source>
</evidence>
<dbReference type="EMBL" id="LT853882">
    <property type="protein sequence ID" value="SMQ97457.1"/>
    <property type="molecule type" value="Genomic_DNA"/>
</dbReference>
<dbReference type="STRING" id="48664.BER92_18535"/>
<dbReference type="AlphaFoldDB" id="A0A1Y6GUE2"/>
<reference evidence="3 5" key="2">
    <citation type="submission" date="2017-05" db="EMBL/GenBank/DDBJ databases">
        <authorList>
            <person name="Song R."/>
            <person name="Chenine A.L."/>
            <person name="Ruprecht R.M."/>
        </authorList>
    </citation>
    <scope>NUCLEOTIDE SEQUENCE [LARGE SCALE GENOMIC DNA]</scope>
    <source>
        <strain evidence="3">PD5205</strain>
    </source>
</reference>
<name>A0A1Y6GUE2_9XANT</name>
<keyword evidence="4" id="KW-1185">Reference proteome</keyword>
<accession>A0A1Y6GUE2</accession>
<evidence type="ECO:0000313" key="2">
    <source>
        <dbReference type="EMBL" id="SMQ97457.1"/>
    </source>
</evidence>
<proteinExistence type="predicted"/>
<dbReference type="EMBL" id="LT853885">
    <property type="protein sequence ID" value="SMR05082.1"/>
    <property type="molecule type" value="Genomic_DNA"/>
</dbReference>
<dbReference type="KEGG" id="xfr:BER92_18535"/>
<feature type="chain" id="PRO_5030038075" evidence="1">
    <location>
        <begin position="25"/>
        <end position="62"/>
    </location>
</feature>
<keyword evidence="1" id="KW-0732">Signal</keyword>
<reference evidence="2 4" key="1">
    <citation type="submission" date="2017-05" db="EMBL/GenBank/DDBJ databases">
        <authorList>
            <person name="Blom J."/>
        </authorList>
    </citation>
    <scope>NUCLEOTIDE SEQUENCE [LARGE SCALE GENOMIC DNA]</scope>
    <source>
        <strain evidence="2">PD885</strain>
    </source>
</reference>
<organism evidence="3 5">
    <name type="scientific">Xanthomonas fragariae</name>
    <dbReference type="NCBI Taxonomy" id="48664"/>
    <lineage>
        <taxon>Bacteria</taxon>
        <taxon>Pseudomonadati</taxon>
        <taxon>Pseudomonadota</taxon>
        <taxon>Gammaproteobacteria</taxon>
        <taxon>Lysobacterales</taxon>
        <taxon>Lysobacteraceae</taxon>
        <taxon>Xanthomonas</taxon>
    </lineage>
</organism>
<gene>
    <name evidence="3" type="ORF">PD5205_03810</name>
    <name evidence="2" type="ORF">PD885_00185</name>
</gene>
<protein>
    <submittedName>
        <fullName evidence="3">TolB-like protein</fullName>
    </submittedName>
</protein>